<dbReference type="GO" id="GO:0003824">
    <property type="term" value="F:catalytic activity"/>
    <property type="evidence" value="ECO:0007669"/>
    <property type="project" value="InterPro"/>
</dbReference>
<gene>
    <name evidence="8" type="ORF">MNBD_GAMMA23-1327</name>
</gene>
<proteinExistence type="predicted"/>
<accession>A0A3B1AVG4</accession>
<evidence type="ECO:0000256" key="3">
    <source>
        <dbReference type="ARBA" id="ARBA00022691"/>
    </source>
</evidence>
<dbReference type="EMBL" id="UOFT01000054">
    <property type="protein sequence ID" value="VAW96786.1"/>
    <property type="molecule type" value="Genomic_DNA"/>
</dbReference>
<dbReference type="SUPFAM" id="SSF102114">
    <property type="entry name" value="Radical SAM enzymes"/>
    <property type="match status" value="1"/>
</dbReference>
<evidence type="ECO:0000256" key="5">
    <source>
        <dbReference type="ARBA" id="ARBA00023004"/>
    </source>
</evidence>
<dbReference type="SFLD" id="SFLDS00029">
    <property type="entry name" value="Radical_SAM"/>
    <property type="match status" value="1"/>
</dbReference>
<dbReference type="SFLD" id="SFLDG01111">
    <property type="entry name" value="Uncharacterised_Radical_SAM_Su"/>
    <property type="match status" value="1"/>
</dbReference>
<protein>
    <recommendedName>
        <fullName evidence="7">Radical SAM core domain-containing protein</fullName>
    </recommendedName>
</protein>
<dbReference type="PROSITE" id="PS51918">
    <property type="entry name" value="RADICAL_SAM"/>
    <property type="match status" value="1"/>
</dbReference>
<dbReference type="GO" id="GO:0051539">
    <property type="term" value="F:4 iron, 4 sulfur cluster binding"/>
    <property type="evidence" value="ECO:0007669"/>
    <property type="project" value="UniProtKB-KW"/>
</dbReference>
<keyword evidence="5" id="KW-0408">Iron</keyword>
<dbReference type="InterPro" id="IPR023821">
    <property type="entry name" value="rSAM_TatD-assoc"/>
</dbReference>
<dbReference type="NCBIfam" id="TIGR04038">
    <property type="entry name" value="tatD_link_rSAM"/>
    <property type="match status" value="1"/>
</dbReference>
<evidence type="ECO:0000256" key="1">
    <source>
        <dbReference type="ARBA" id="ARBA00001966"/>
    </source>
</evidence>
<dbReference type="GO" id="GO:0046872">
    <property type="term" value="F:metal ion binding"/>
    <property type="evidence" value="ECO:0007669"/>
    <property type="project" value="UniProtKB-KW"/>
</dbReference>
<keyword evidence="2" id="KW-0004">4Fe-4S</keyword>
<comment type="cofactor">
    <cofactor evidence="1">
        <name>[4Fe-4S] cluster</name>
        <dbReference type="ChEBI" id="CHEBI:49883"/>
    </cofactor>
</comment>
<dbReference type="InterPro" id="IPR034457">
    <property type="entry name" value="Organic_radical-activating"/>
</dbReference>
<dbReference type="InterPro" id="IPR007197">
    <property type="entry name" value="rSAM"/>
</dbReference>
<name>A0A3B1AVG4_9ZZZZ</name>
<reference evidence="8" key="1">
    <citation type="submission" date="2018-06" db="EMBL/GenBank/DDBJ databases">
        <authorList>
            <person name="Zhirakovskaya E."/>
        </authorList>
    </citation>
    <scope>NUCLEOTIDE SEQUENCE</scope>
</reference>
<evidence type="ECO:0000256" key="4">
    <source>
        <dbReference type="ARBA" id="ARBA00022723"/>
    </source>
</evidence>
<dbReference type="PANTHER" id="PTHR30352">
    <property type="entry name" value="PYRUVATE FORMATE-LYASE-ACTIVATING ENZYME"/>
    <property type="match status" value="1"/>
</dbReference>
<keyword evidence="4" id="KW-0479">Metal-binding</keyword>
<evidence type="ECO:0000256" key="2">
    <source>
        <dbReference type="ARBA" id="ARBA00022485"/>
    </source>
</evidence>
<keyword evidence="6" id="KW-0411">Iron-sulfur</keyword>
<dbReference type="InterPro" id="IPR058240">
    <property type="entry name" value="rSAM_sf"/>
</dbReference>
<evidence type="ECO:0000256" key="6">
    <source>
        <dbReference type="ARBA" id="ARBA00023014"/>
    </source>
</evidence>
<dbReference type="AlphaFoldDB" id="A0A3B1AVG4"/>
<feature type="domain" description="Radical SAM core" evidence="7">
    <location>
        <begin position="24"/>
        <end position="216"/>
    </location>
</feature>
<sequence>MQVTQIMNGSQLSATAANTQNIAYALHGNCYINMTNRCTLRCSFCPKFNKQWAVKGYLLRLKSEPETQEILTAIGDPTRYKEIVFCGLGEPTLRLKELLSIATQLKLQGTKIRLNTDGLANAIYKKDITPLLKNCIDAISVSLNSHDEKLYEEHCRPLIDNAFNAVQEFVRAAREHVDDITVTAIDGLQGNDILACKKIASNLGVKFRYRILDEVG</sequence>
<dbReference type="InterPro" id="IPR013785">
    <property type="entry name" value="Aldolase_TIM"/>
</dbReference>
<keyword evidence="3" id="KW-0949">S-adenosyl-L-methionine</keyword>
<evidence type="ECO:0000313" key="8">
    <source>
        <dbReference type="EMBL" id="VAW96786.1"/>
    </source>
</evidence>
<dbReference type="PANTHER" id="PTHR30352:SF5">
    <property type="entry name" value="PYRUVATE FORMATE-LYASE 1-ACTIVATING ENZYME"/>
    <property type="match status" value="1"/>
</dbReference>
<dbReference type="Gene3D" id="3.20.20.70">
    <property type="entry name" value="Aldolase class I"/>
    <property type="match status" value="1"/>
</dbReference>
<evidence type="ECO:0000259" key="7">
    <source>
        <dbReference type="PROSITE" id="PS51918"/>
    </source>
</evidence>
<organism evidence="8">
    <name type="scientific">hydrothermal vent metagenome</name>
    <dbReference type="NCBI Taxonomy" id="652676"/>
    <lineage>
        <taxon>unclassified sequences</taxon>
        <taxon>metagenomes</taxon>
        <taxon>ecological metagenomes</taxon>
    </lineage>
</organism>
<dbReference type="Pfam" id="PF04055">
    <property type="entry name" value="Radical_SAM"/>
    <property type="match status" value="1"/>
</dbReference>
<dbReference type="CDD" id="cd01335">
    <property type="entry name" value="Radical_SAM"/>
    <property type="match status" value="1"/>
</dbReference>